<dbReference type="Pfam" id="PF06271">
    <property type="entry name" value="RDD"/>
    <property type="match status" value="1"/>
</dbReference>
<feature type="transmembrane region" description="Helical" evidence="6">
    <location>
        <begin position="86"/>
        <end position="107"/>
    </location>
</feature>
<reference evidence="9" key="1">
    <citation type="journal article" date="2019" name="Int. J. Syst. Evol. Microbiol.">
        <title>The Global Catalogue of Microorganisms (GCM) 10K type strain sequencing project: providing services to taxonomists for standard genome sequencing and annotation.</title>
        <authorList>
            <consortium name="The Broad Institute Genomics Platform"/>
            <consortium name="The Broad Institute Genome Sequencing Center for Infectious Disease"/>
            <person name="Wu L."/>
            <person name="Ma J."/>
        </authorList>
    </citation>
    <scope>NUCLEOTIDE SEQUENCE [LARGE SCALE GENOMIC DNA]</scope>
    <source>
        <strain evidence="9">KCTC 22671</strain>
    </source>
</reference>
<feature type="transmembrane region" description="Helical" evidence="6">
    <location>
        <begin position="54"/>
        <end position="74"/>
    </location>
</feature>
<organism evidence="8 9">
    <name type="scientific">Flavobacterium chuncheonense</name>
    <dbReference type="NCBI Taxonomy" id="2026653"/>
    <lineage>
        <taxon>Bacteria</taxon>
        <taxon>Pseudomonadati</taxon>
        <taxon>Bacteroidota</taxon>
        <taxon>Flavobacteriia</taxon>
        <taxon>Flavobacteriales</taxon>
        <taxon>Flavobacteriaceae</taxon>
        <taxon>Flavobacterium</taxon>
    </lineage>
</organism>
<evidence type="ECO:0000256" key="6">
    <source>
        <dbReference type="SAM" id="Phobius"/>
    </source>
</evidence>
<feature type="domain" description="RDD" evidence="7">
    <location>
        <begin position="42"/>
        <end position="149"/>
    </location>
</feature>
<dbReference type="InterPro" id="IPR051791">
    <property type="entry name" value="Pra-immunoreactive"/>
</dbReference>
<accession>A0ABW5YKG0</accession>
<evidence type="ECO:0000256" key="4">
    <source>
        <dbReference type="ARBA" id="ARBA00022989"/>
    </source>
</evidence>
<name>A0ABW5YKG0_9FLAO</name>
<evidence type="ECO:0000256" key="5">
    <source>
        <dbReference type="ARBA" id="ARBA00023136"/>
    </source>
</evidence>
<gene>
    <name evidence="8" type="ORF">ACFS5J_05585</name>
</gene>
<keyword evidence="2" id="KW-1003">Cell membrane</keyword>
<evidence type="ECO:0000256" key="2">
    <source>
        <dbReference type="ARBA" id="ARBA00022475"/>
    </source>
</evidence>
<keyword evidence="9" id="KW-1185">Reference proteome</keyword>
<proteinExistence type="predicted"/>
<evidence type="ECO:0000256" key="3">
    <source>
        <dbReference type="ARBA" id="ARBA00022692"/>
    </source>
</evidence>
<keyword evidence="3 6" id="KW-0812">Transmembrane</keyword>
<evidence type="ECO:0000259" key="7">
    <source>
        <dbReference type="Pfam" id="PF06271"/>
    </source>
</evidence>
<comment type="caution">
    <text evidence="8">The sequence shown here is derived from an EMBL/GenBank/DDBJ whole genome shotgun (WGS) entry which is preliminary data.</text>
</comment>
<comment type="subcellular location">
    <subcellularLocation>
        <location evidence="1">Cell membrane</location>
        <topology evidence="1">Multi-pass membrane protein</topology>
    </subcellularLocation>
</comment>
<keyword evidence="5 6" id="KW-0472">Membrane</keyword>
<dbReference type="PANTHER" id="PTHR36115:SF4">
    <property type="entry name" value="MEMBRANE PROTEIN"/>
    <property type="match status" value="1"/>
</dbReference>
<sequence length="188" mass="22249">MLKISELKEERSRTIYYVDEFGDRVRDVEEYITNYRIKTVKTAPRFGHFFVDSIFFQVLIISFQFLIGFFSLILDGIGISTIYIQYYGSLFLLLGYPLMYFICEFYWQQTPGKFLTGNVVIDEYGNKPNLKQIAARSIFRLIPFDALSCLGDDYSYGWHDRWSQTYVVPKEELLKIKQLQKEQMNNPV</sequence>
<dbReference type="EMBL" id="JBHUPC010000012">
    <property type="protein sequence ID" value="MFD2891485.1"/>
    <property type="molecule type" value="Genomic_DNA"/>
</dbReference>
<dbReference type="InterPro" id="IPR010432">
    <property type="entry name" value="RDD"/>
</dbReference>
<dbReference type="Proteomes" id="UP001597534">
    <property type="component" value="Unassembled WGS sequence"/>
</dbReference>
<evidence type="ECO:0000313" key="8">
    <source>
        <dbReference type="EMBL" id="MFD2891485.1"/>
    </source>
</evidence>
<evidence type="ECO:0000313" key="9">
    <source>
        <dbReference type="Proteomes" id="UP001597534"/>
    </source>
</evidence>
<evidence type="ECO:0000256" key="1">
    <source>
        <dbReference type="ARBA" id="ARBA00004651"/>
    </source>
</evidence>
<protein>
    <submittedName>
        <fullName evidence="8">RDD family protein</fullName>
    </submittedName>
</protein>
<dbReference type="PANTHER" id="PTHR36115">
    <property type="entry name" value="PROLINE-RICH ANTIGEN HOMOLOG-RELATED"/>
    <property type="match status" value="1"/>
</dbReference>
<dbReference type="RefSeq" id="WP_379811071.1">
    <property type="nucleotide sequence ID" value="NZ_JBHUPC010000012.1"/>
</dbReference>
<keyword evidence="4 6" id="KW-1133">Transmembrane helix</keyword>